<comment type="caution">
    <text evidence="1">The sequence shown here is derived from an EMBL/GenBank/DDBJ whole genome shotgun (WGS) entry which is preliminary data.</text>
</comment>
<organism evidence="1 2">
    <name type="scientific">Mucilaginibacter corticis</name>
    <dbReference type="NCBI Taxonomy" id="2597670"/>
    <lineage>
        <taxon>Bacteria</taxon>
        <taxon>Pseudomonadati</taxon>
        <taxon>Bacteroidota</taxon>
        <taxon>Sphingobacteriia</taxon>
        <taxon>Sphingobacteriales</taxon>
        <taxon>Sphingobacteriaceae</taxon>
        <taxon>Mucilaginibacter</taxon>
    </lineage>
</organism>
<proteinExistence type="predicted"/>
<sequence length="127" mass="15046">MQNRTEVILNQFADSWIETEHYFENLINNHSSFESLKPILQFILSLRAKGQDSYFRLGTSIHRLIISRSVDHGLRRDQKYIIVEAYDKKLEVTLRGGDRTYRQFMVENLVDERVTKLIKTLKDTLID</sequence>
<dbReference type="EMBL" id="VLPK01000004">
    <property type="protein sequence ID" value="TSJ38904.1"/>
    <property type="molecule type" value="Genomic_DNA"/>
</dbReference>
<dbReference type="RefSeq" id="WP_144250185.1">
    <property type="nucleotide sequence ID" value="NZ_VLPK01000004.1"/>
</dbReference>
<accession>A0A556MG43</accession>
<dbReference type="AlphaFoldDB" id="A0A556MG43"/>
<gene>
    <name evidence="1" type="ORF">FO440_20610</name>
</gene>
<dbReference type="OrthoDB" id="1444293at2"/>
<protein>
    <submittedName>
        <fullName evidence="1">Uncharacterized protein</fullName>
    </submittedName>
</protein>
<keyword evidence="2" id="KW-1185">Reference proteome</keyword>
<name>A0A556MG43_9SPHI</name>
<dbReference type="Proteomes" id="UP000318733">
    <property type="component" value="Unassembled WGS sequence"/>
</dbReference>
<evidence type="ECO:0000313" key="1">
    <source>
        <dbReference type="EMBL" id="TSJ38904.1"/>
    </source>
</evidence>
<evidence type="ECO:0000313" key="2">
    <source>
        <dbReference type="Proteomes" id="UP000318733"/>
    </source>
</evidence>
<reference evidence="1 2" key="1">
    <citation type="submission" date="2019-07" db="EMBL/GenBank/DDBJ databases">
        <authorList>
            <person name="Huq M.A."/>
        </authorList>
    </citation>
    <scope>NUCLEOTIDE SEQUENCE [LARGE SCALE GENOMIC DNA]</scope>
    <source>
        <strain evidence="1 2">MAH-19</strain>
    </source>
</reference>